<dbReference type="EMBL" id="AP018694">
    <property type="protein sequence ID" value="BBE18025.1"/>
    <property type="molecule type" value="Genomic_DNA"/>
</dbReference>
<organism evidence="3 4">
    <name type="scientific">Aquipluma nitroreducens</name>
    <dbReference type="NCBI Taxonomy" id="2010828"/>
    <lineage>
        <taxon>Bacteria</taxon>
        <taxon>Pseudomonadati</taxon>
        <taxon>Bacteroidota</taxon>
        <taxon>Bacteroidia</taxon>
        <taxon>Marinilabiliales</taxon>
        <taxon>Prolixibacteraceae</taxon>
        <taxon>Aquipluma</taxon>
    </lineage>
</organism>
<dbReference type="PANTHER" id="PTHR33295:SF7">
    <property type="entry name" value="ATPASE"/>
    <property type="match status" value="1"/>
</dbReference>
<protein>
    <submittedName>
        <fullName evidence="3">ATPase</fullName>
    </submittedName>
</protein>
<sequence length="437" mass="50068">MKRIIFNQLLNWKESAERKVLLLRGARQVGKTFTVRELGKTFANYIEVNFEIDSDVCPFFNQNLDPNRICQELSAFYGKPILENETLLFFDEIQACPRAISALRFFYENKPGLHVIAAGSLLEFALAELPSFGVGRIRSMFMYPMSFNEFLMANQMDQYIEMIRNASPDQPINPVFHEKLTEYFRKFLLTGGMPEVVRQLAENKSLYDALNVLSDLALSIRDDFSKYHKRVPESRIREVFASIVEQAGAKFVYSNVMAKASLPQVKETLELLIKAGLAYPVYHTSANGFPLGAQIDSKKFKVLLYDTGIFQHILGLNIREYLVVEEMDMVNKGNLAEIYAGLELIKASSFLEKPQLFYWHRQERSSNAEVDYVIRQGNSIVPVEIKSGYSGKMQSMRLFMKEKNLIRGIRCSLENFGRDGNIEIVPLYAISTLIKEN</sequence>
<evidence type="ECO:0000259" key="2">
    <source>
        <dbReference type="Pfam" id="PF13635"/>
    </source>
</evidence>
<dbReference type="RefSeq" id="WP_318350968.1">
    <property type="nucleotide sequence ID" value="NZ_AP018694.1"/>
</dbReference>
<dbReference type="AlphaFoldDB" id="A0A5K7S951"/>
<reference evidence="3" key="1">
    <citation type="journal article" date="2020" name="Int. J. Syst. Evol. Microbiol.">
        <title>Aquipluma nitroreducens gen. nov. sp. nov., a novel facultatively anaerobic bacterium isolated from a freshwater lake.</title>
        <authorList>
            <person name="Watanabe M."/>
            <person name="Kojima H."/>
            <person name="Fukui M."/>
        </authorList>
    </citation>
    <scope>NUCLEOTIDE SEQUENCE</scope>
    <source>
        <strain evidence="3">MeG22</strain>
    </source>
</reference>
<feature type="domain" description="AAA" evidence="1">
    <location>
        <begin position="18"/>
        <end position="151"/>
    </location>
</feature>
<dbReference type="InterPro" id="IPR027417">
    <property type="entry name" value="P-loop_NTPase"/>
</dbReference>
<feature type="domain" description="DUF4143" evidence="2">
    <location>
        <begin position="222"/>
        <end position="388"/>
    </location>
</feature>
<dbReference type="PANTHER" id="PTHR33295">
    <property type="entry name" value="ATPASE"/>
    <property type="match status" value="1"/>
</dbReference>
<gene>
    <name evidence="3" type="ORF">AQPE_2185</name>
</gene>
<name>A0A5K7S951_9BACT</name>
<dbReference type="Pfam" id="PF13635">
    <property type="entry name" value="DUF4143"/>
    <property type="match status" value="1"/>
</dbReference>
<evidence type="ECO:0000259" key="1">
    <source>
        <dbReference type="Pfam" id="PF13173"/>
    </source>
</evidence>
<evidence type="ECO:0000313" key="3">
    <source>
        <dbReference type="EMBL" id="BBE18025.1"/>
    </source>
</evidence>
<dbReference type="Proteomes" id="UP001193389">
    <property type="component" value="Chromosome"/>
</dbReference>
<proteinExistence type="predicted"/>
<dbReference type="KEGG" id="anf:AQPE_2185"/>
<evidence type="ECO:0000313" key="4">
    <source>
        <dbReference type="Proteomes" id="UP001193389"/>
    </source>
</evidence>
<dbReference type="InterPro" id="IPR025420">
    <property type="entry name" value="DUF4143"/>
</dbReference>
<dbReference type="Pfam" id="PF13173">
    <property type="entry name" value="AAA_14"/>
    <property type="match status" value="1"/>
</dbReference>
<dbReference type="InterPro" id="IPR041682">
    <property type="entry name" value="AAA_14"/>
</dbReference>
<keyword evidence="4" id="KW-1185">Reference proteome</keyword>
<accession>A0A5K7S951</accession>
<dbReference type="SUPFAM" id="SSF52540">
    <property type="entry name" value="P-loop containing nucleoside triphosphate hydrolases"/>
    <property type="match status" value="1"/>
</dbReference>